<evidence type="ECO:0000256" key="2">
    <source>
        <dbReference type="ARBA" id="ARBA00022448"/>
    </source>
</evidence>
<dbReference type="Pfam" id="PF02653">
    <property type="entry name" value="BPD_transp_2"/>
    <property type="match status" value="1"/>
</dbReference>
<feature type="transmembrane region" description="Helical" evidence="9">
    <location>
        <begin position="192"/>
        <end position="213"/>
    </location>
</feature>
<comment type="similarity">
    <text evidence="8">Belongs to the binding-protein-dependent transport system permease family. LivHM subfamily.</text>
</comment>
<feature type="transmembrane region" description="Helical" evidence="9">
    <location>
        <begin position="225"/>
        <end position="251"/>
    </location>
</feature>
<dbReference type="GO" id="GO:0022857">
    <property type="term" value="F:transmembrane transporter activity"/>
    <property type="evidence" value="ECO:0007669"/>
    <property type="project" value="InterPro"/>
</dbReference>
<keyword evidence="2" id="KW-0813">Transport</keyword>
<accession>A0A423PP15</accession>
<keyword evidence="7 9" id="KW-0472">Membrane</keyword>
<feature type="transmembrane region" description="Helical" evidence="9">
    <location>
        <begin position="263"/>
        <end position="281"/>
    </location>
</feature>
<feature type="transmembrane region" description="Helical" evidence="9">
    <location>
        <begin position="98"/>
        <end position="123"/>
    </location>
</feature>
<organism evidence="10 11">
    <name type="scientific">Salinisphaera orenii MK-B5</name>
    <dbReference type="NCBI Taxonomy" id="856730"/>
    <lineage>
        <taxon>Bacteria</taxon>
        <taxon>Pseudomonadati</taxon>
        <taxon>Pseudomonadota</taxon>
        <taxon>Gammaproteobacteria</taxon>
        <taxon>Salinisphaerales</taxon>
        <taxon>Salinisphaeraceae</taxon>
        <taxon>Salinisphaera</taxon>
    </lineage>
</organism>
<dbReference type="AlphaFoldDB" id="A0A423PP15"/>
<gene>
    <name evidence="10" type="ORF">SAOR_08440</name>
</gene>
<proteinExistence type="inferred from homology"/>
<dbReference type="GO" id="GO:0005886">
    <property type="term" value="C:plasma membrane"/>
    <property type="evidence" value="ECO:0007669"/>
    <property type="project" value="UniProtKB-SubCell"/>
</dbReference>
<dbReference type="CDD" id="cd06582">
    <property type="entry name" value="TM_PBP1_LivH_like"/>
    <property type="match status" value="1"/>
</dbReference>
<comment type="caution">
    <text evidence="10">The sequence shown here is derived from an EMBL/GenBank/DDBJ whole genome shotgun (WGS) entry which is preliminary data.</text>
</comment>
<evidence type="ECO:0000256" key="5">
    <source>
        <dbReference type="ARBA" id="ARBA00022970"/>
    </source>
</evidence>
<evidence type="ECO:0000256" key="7">
    <source>
        <dbReference type="ARBA" id="ARBA00023136"/>
    </source>
</evidence>
<dbReference type="EMBL" id="AYKH01000013">
    <property type="protein sequence ID" value="ROO27366.1"/>
    <property type="molecule type" value="Genomic_DNA"/>
</dbReference>
<evidence type="ECO:0000256" key="4">
    <source>
        <dbReference type="ARBA" id="ARBA00022692"/>
    </source>
</evidence>
<comment type="subcellular location">
    <subcellularLocation>
        <location evidence="1">Cell inner membrane</location>
        <topology evidence="1">Multi-pass membrane protein</topology>
    </subcellularLocation>
</comment>
<evidence type="ECO:0000256" key="8">
    <source>
        <dbReference type="ARBA" id="ARBA00037998"/>
    </source>
</evidence>
<keyword evidence="4 9" id="KW-0812">Transmembrane</keyword>
<feature type="transmembrane region" description="Helical" evidence="9">
    <location>
        <begin position="37"/>
        <end position="57"/>
    </location>
</feature>
<evidence type="ECO:0000256" key="9">
    <source>
        <dbReference type="SAM" id="Phobius"/>
    </source>
</evidence>
<keyword evidence="11" id="KW-1185">Reference proteome</keyword>
<dbReference type="RefSeq" id="WP_123631034.1">
    <property type="nucleotide sequence ID" value="NZ_AYKH01000013.1"/>
</dbReference>
<keyword evidence="5" id="KW-0029">Amino-acid transport</keyword>
<dbReference type="Proteomes" id="UP000283993">
    <property type="component" value="Unassembled WGS sequence"/>
</dbReference>
<feature type="transmembrane region" description="Helical" evidence="9">
    <location>
        <begin position="63"/>
        <end position="86"/>
    </location>
</feature>
<evidence type="ECO:0000256" key="3">
    <source>
        <dbReference type="ARBA" id="ARBA00022475"/>
    </source>
</evidence>
<dbReference type="PANTHER" id="PTHR11795:SF442">
    <property type="entry name" value="ABC TRANSPORTER ATP-BINDING PROTEIN"/>
    <property type="match status" value="1"/>
</dbReference>
<feature type="transmembrane region" description="Helical" evidence="9">
    <location>
        <begin position="6"/>
        <end position="30"/>
    </location>
</feature>
<dbReference type="PANTHER" id="PTHR11795">
    <property type="entry name" value="BRANCHED-CHAIN AMINO ACID TRANSPORT SYSTEM PERMEASE PROTEIN LIVH"/>
    <property type="match status" value="1"/>
</dbReference>
<evidence type="ECO:0000313" key="11">
    <source>
        <dbReference type="Proteomes" id="UP000283993"/>
    </source>
</evidence>
<dbReference type="InterPro" id="IPR052157">
    <property type="entry name" value="BCAA_transport_permease"/>
</dbReference>
<evidence type="ECO:0000313" key="10">
    <source>
        <dbReference type="EMBL" id="ROO27366.1"/>
    </source>
</evidence>
<evidence type="ECO:0000256" key="6">
    <source>
        <dbReference type="ARBA" id="ARBA00022989"/>
    </source>
</evidence>
<dbReference type="GO" id="GO:0006865">
    <property type="term" value="P:amino acid transport"/>
    <property type="evidence" value="ECO:0007669"/>
    <property type="project" value="UniProtKB-KW"/>
</dbReference>
<keyword evidence="3" id="KW-1003">Cell membrane</keyword>
<evidence type="ECO:0000256" key="1">
    <source>
        <dbReference type="ARBA" id="ARBA00004429"/>
    </source>
</evidence>
<sequence>MPSPSLFFAQLFNGLALGSLLALVSAGLTIILGTLGVLNFAHGAMFMVAAYVAWWTMVATQSYVLAALAACAVLVVLGMIIERGIIQFYYSRPPEDQILVTFGIGVVLVEVIRVIFGGISHSMPVPDWGSGIVNMGFLIYPKYRVLALGIIAVALLALYLVLYRTRLGLIVRAGIEDQRMVGLLGINVKRTFLAVFALGSLAVGFAGAVYAPIIAVNPEMGEQLLVQSFVVVVIGGLGSFPGAVIGGLIAGEILTLTTMFNPAYSHVMLYLAMAVVLVLRPQGLFGVEGRE</sequence>
<keyword evidence="6 9" id="KW-1133">Transmembrane helix</keyword>
<feature type="transmembrane region" description="Helical" evidence="9">
    <location>
        <begin position="143"/>
        <end position="162"/>
    </location>
</feature>
<name>A0A423PP15_9GAMM</name>
<reference evidence="10 11" key="1">
    <citation type="submission" date="2013-10" db="EMBL/GenBank/DDBJ databases">
        <title>Salinisphaera orenii MK-B5 Genome Sequencing.</title>
        <authorList>
            <person name="Lai Q."/>
            <person name="Li C."/>
            <person name="Shao Z."/>
        </authorList>
    </citation>
    <scope>NUCLEOTIDE SEQUENCE [LARGE SCALE GENOMIC DNA]</scope>
    <source>
        <strain evidence="10 11">MK-B5</strain>
    </source>
</reference>
<protein>
    <submittedName>
        <fullName evidence="10">Branched-chain amino acid ABC transporter permease</fullName>
    </submittedName>
</protein>
<dbReference type="InterPro" id="IPR001851">
    <property type="entry name" value="ABC_transp_permease"/>
</dbReference>